<dbReference type="OrthoDB" id="9777844at2"/>
<feature type="domain" description="Oxidoreductase DRL-like catalytic" evidence="2">
    <location>
        <begin position="158"/>
        <end position="327"/>
    </location>
</feature>
<name>A0A433KV74_9GAMM</name>
<dbReference type="SUPFAM" id="SSF51735">
    <property type="entry name" value="NAD(P)-binding Rossmann-fold domains"/>
    <property type="match status" value="1"/>
</dbReference>
<evidence type="ECO:0000313" key="4">
    <source>
        <dbReference type="Proteomes" id="UP000287336"/>
    </source>
</evidence>
<dbReference type="AlphaFoldDB" id="A0A433KV74"/>
<dbReference type="RefSeq" id="WP_126944096.1">
    <property type="nucleotide sequence ID" value="NZ_RZHG01000007.1"/>
</dbReference>
<dbReference type="CDD" id="cd11616">
    <property type="entry name" value="SAF_DH_OX_like"/>
    <property type="match status" value="1"/>
</dbReference>
<dbReference type="GO" id="GO:0050661">
    <property type="term" value="F:NADP binding"/>
    <property type="evidence" value="ECO:0007669"/>
    <property type="project" value="InterPro"/>
</dbReference>
<dbReference type="Proteomes" id="UP000287336">
    <property type="component" value="Unassembled WGS sequence"/>
</dbReference>
<reference evidence="3 4" key="1">
    <citation type="submission" date="2018-12" db="EMBL/GenBank/DDBJ databases">
        <title>three novel Halomonas strain isolated from plants.</title>
        <authorList>
            <person name="Sun C."/>
        </authorList>
    </citation>
    <scope>NUCLEOTIDE SEQUENCE [LARGE SCALE GENOMIC DNA]</scope>
    <source>
        <strain evidence="3 4">DSM 19434</strain>
    </source>
</reference>
<sequence length="448" mass="47486">MIIVDTALAKREAQGNPIRVGLVGAGFQASGIGLQIMTATPGMRLCAIANRHLDAAVNVFHQTDSEPVVCDTQQKLEAAIAAGRPAVTDDAVALARAEGLDAIIEVTGSLEFAAHVVLAALESGKDVIQMNAELDGTIGPILKAKADAIGVIYSFADGDQPGVEMNLYRFVAGLGVKPVLCGNIKGLHDPYRNPATQESFAKRWGQKPAMVASFADGTKISFEQAIVANGTGMRVAQRGMIGPDFSGGVPGGALVPIEQAMSAFEPYLSPEGPGLVDYVVGAQPGPGVFVLGTIESPRQRHYLDLYKMGKGPYYCFTTPYHLCHFEVPTSVARAVLFRDPVLTPLGGPNVGVIAMAKKTLRNGEVIEELGGFEVYGVAENIEVIRKERLLPIGLALGCQIVGQVEKDTPLTFDDVRIPPGRLIDRLYAEQEAMFAPESLSGVAATFTE</sequence>
<dbReference type="Gene3D" id="3.40.50.720">
    <property type="entry name" value="NAD(P)-binding Rossmann-like Domain"/>
    <property type="match status" value="1"/>
</dbReference>
<feature type="domain" description="Aspartate/homoserine dehydrogenase NAD-binding" evidence="1">
    <location>
        <begin position="42"/>
        <end position="133"/>
    </location>
</feature>
<gene>
    <name evidence="3" type="ORF">ELY33_03660</name>
</gene>
<dbReference type="InterPro" id="IPR036291">
    <property type="entry name" value="NAD(P)-bd_dom_sf"/>
</dbReference>
<dbReference type="EMBL" id="RZHG01000007">
    <property type="protein sequence ID" value="RUR33464.1"/>
    <property type="molecule type" value="Genomic_DNA"/>
</dbReference>
<protein>
    <submittedName>
        <fullName evidence="3">NAD(P)-dependent oxidoreductase</fullName>
    </submittedName>
</protein>
<comment type="caution">
    <text evidence="3">The sequence shown here is derived from an EMBL/GenBank/DDBJ whole genome shotgun (WGS) entry which is preliminary data.</text>
</comment>
<dbReference type="PANTHER" id="PTHR37850:SF1">
    <property type="entry name" value="SAF DOMAIN PROTEIN"/>
    <property type="match status" value="1"/>
</dbReference>
<dbReference type="Pfam" id="PF03447">
    <property type="entry name" value="NAD_binding_3"/>
    <property type="match status" value="1"/>
</dbReference>
<evidence type="ECO:0000259" key="1">
    <source>
        <dbReference type="Pfam" id="PF03447"/>
    </source>
</evidence>
<organism evidence="3 4">
    <name type="scientific">Vreelandella andesensis</name>
    <dbReference type="NCBI Taxonomy" id="447567"/>
    <lineage>
        <taxon>Bacteria</taxon>
        <taxon>Pseudomonadati</taxon>
        <taxon>Pseudomonadota</taxon>
        <taxon>Gammaproteobacteria</taxon>
        <taxon>Oceanospirillales</taxon>
        <taxon>Halomonadaceae</taxon>
        <taxon>Vreelandella</taxon>
    </lineage>
</organism>
<dbReference type="InterPro" id="IPR005106">
    <property type="entry name" value="Asp/hSer_DH_NAD-bd"/>
</dbReference>
<proteinExistence type="predicted"/>
<evidence type="ECO:0000259" key="2">
    <source>
        <dbReference type="Pfam" id="PF21135"/>
    </source>
</evidence>
<dbReference type="Pfam" id="PF21135">
    <property type="entry name" value="DRL_cat"/>
    <property type="match status" value="1"/>
</dbReference>
<keyword evidence="4" id="KW-1185">Reference proteome</keyword>
<evidence type="ECO:0000313" key="3">
    <source>
        <dbReference type="EMBL" id="RUR33464.1"/>
    </source>
</evidence>
<accession>A0A433KV74</accession>
<dbReference type="GO" id="GO:0016491">
    <property type="term" value="F:oxidoreductase activity"/>
    <property type="evidence" value="ECO:0007669"/>
    <property type="project" value="InterPro"/>
</dbReference>
<dbReference type="InterPro" id="IPR048423">
    <property type="entry name" value="DRL_cat"/>
</dbReference>
<dbReference type="PANTHER" id="PTHR37850">
    <property type="entry name" value="STRU PROTEIN"/>
    <property type="match status" value="1"/>
</dbReference>